<dbReference type="Proteomes" id="UP000076420">
    <property type="component" value="Unassembled WGS sequence"/>
</dbReference>
<proteinExistence type="predicted"/>
<evidence type="ECO:0000256" key="1">
    <source>
        <dbReference type="SAM" id="SignalP"/>
    </source>
</evidence>
<dbReference type="EnsemblMetazoa" id="BGLB020174-RA">
    <property type="protein sequence ID" value="BGLB020174-PA"/>
    <property type="gene ID" value="BGLB020174"/>
</dbReference>
<dbReference type="AlphaFoldDB" id="A0A2C9KIT7"/>
<name>A0A2C9KIT7_BIOGL</name>
<sequence length="101" mass="11630">MLLSMIRPLCKWHLLMAVALLDLALIFTSICNNPEDVQERRLQQVLARSREVAQAVQETRDELEAFLKSEKWRLQALEQIDQGLTDLETQLGRLRAVNEGT</sequence>
<keyword evidence="1" id="KW-0732">Signal</keyword>
<evidence type="ECO:0000313" key="3">
    <source>
        <dbReference type="Proteomes" id="UP000076420"/>
    </source>
</evidence>
<gene>
    <name evidence="2" type="primary">106057506</name>
</gene>
<feature type="signal peptide" evidence="1">
    <location>
        <begin position="1"/>
        <end position="31"/>
    </location>
</feature>
<dbReference type="VEuPathDB" id="VectorBase:BGLB020174"/>
<reference evidence="2" key="1">
    <citation type="submission" date="2020-05" db="UniProtKB">
        <authorList>
            <consortium name="EnsemblMetazoa"/>
        </authorList>
    </citation>
    <scope>IDENTIFICATION</scope>
    <source>
        <strain evidence="2">BB02</strain>
    </source>
</reference>
<protein>
    <submittedName>
        <fullName evidence="2">Uncharacterized protein</fullName>
    </submittedName>
</protein>
<feature type="chain" id="PRO_5012564624" evidence="1">
    <location>
        <begin position="32"/>
        <end position="101"/>
    </location>
</feature>
<dbReference type="KEGG" id="bgt:106057506"/>
<accession>A0A2C9KIT7</accession>
<evidence type="ECO:0000313" key="2">
    <source>
        <dbReference type="EnsemblMetazoa" id="BGLB020174-PA"/>
    </source>
</evidence>
<organism evidence="2 3">
    <name type="scientific">Biomphalaria glabrata</name>
    <name type="common">Bloodfluke planorb</name>
    <name type="synonym">Freshwater snail</name>
    <dbReference type="NCBI Taxonomy" id="6526"/>
    <lineage>
        <taxon>Eukaryota</taxon>
        <taxon>Metazoa</taxon>
        <taxon>Spiralia</taxon>
        <taxon>Lophotrochozoa</taxon>
        <taxon>Mollusca</taxon>
        <taxon>Gastropoda</taxon>
        <taxon>Heterobranchia</taxon>
        <taxon>Euthyneura</taxon>
        <taxon>Panpulmonata</taxon>
        <taxon>Hygrophila</taxon>
        <taxon>Lymnaeoidea</taxon>
        <taxon>Planorbidae</taxon>
        <taxon>Biomphalaria</taxon>
    </lineage>
</organism>